<organism evidence="2 3">
    <name type="scientific">Endocarpon pusillum</name>
    <dbReference type="NCBI Taxonomy" id="364733"/>
    <lineage>
        <taxon>Eukaryota</taxon>
        <taxon>Fungi</taxon>
        <taxon>Dikarya</taxon>
        <taxon>Ascomycota</taxon>
        <taxon>Pezizomycotina</taxon>
        <taxon>Eurotiomycetes</taxon>
        <taxon>Chaetothyriomycetidae</taxon>
        <taxon>Verrucariales</taxon>
        <taxon>Verrucariaceae</taxon>
        <taxon>Endocarpon</taxon>
    </lineage>
</organism>
<feature type="region of interest" description="Disordered" evidence="1">
    <location>
        <begin position="23"/>
        <end position="48"/>
    </location>
</feature>
<protein>
    <submittedName>
        <fullName evidence="2">Uncharacterized protein</fullName>
    </submittedName>
</protein>
<accession>A0A8H7E2K3</accession>
<evidence type="ECO:0000313" key="2">
    <source>
        <dbReference type="EMBL" id="KAF7508179.1"/>
    </source>
</evidence>
<feature type="region of interest" description="Disordered" evidence="1">
    <location>
        <begin position="85"/>
        <end position="107"/>
    </location>
</feature>
<dbReference type="AlphaFoldDB" id="A0A8H7E2K3"/>
<comment type="caution">
    <text evidence="2">The sequence shown here is derived from an EMBL/GenBank/DDBJ whole genome shotgun (WGS) entry which is preliminary data.</text>
</comment>
<gene>
    <name evidence="2" type="ORF">GJ744_009476</name>
</gene>
<name>A0A8H7E2K3_9EURO</name>
<evidence type="ECO:0000256" key="1">
    <source>
        <dbReference type="SAM" id="MobiDB-lite"/>
    </source>
</evidence>
<reference evidence="2" key="1">
    <citation type="submission" date="2020-02" db="EMBL/GenBank/DDBJ databases">
        <authorList>
            <person name="Palmer J.M."/>
        </authorList>
    </citation>
    <scope>NUCLEOTIDE SEQUENCE</scope>
    <source>
        <strain evidence="2">EPUS1.4</strain>
        <tissue evidence="2">Thallus</tissue>
    </source>
</reference>
<dbReference type="Proteomes" id="UP000606974">
    <property type="component" value="Unassembled WGS sequence"/>
</dbReference>
<dbReference type="EMBL" id="JAACFV010000057">
    <property type="protein sequence ID" value="KAF7508179.1"/>
    <property type="molecule type" value="Genomic_DNA"/>
</dbReference>
<keyword evidence="3" id="KW-1185">Reference proteome</keyword>
<sequence>MDYLSFDGGCSMNPVALSTNETISNLRGYPPHNRLRRKPRGLGPSRKEAAAKITDVDFATTVLEPCGIQIQNMGVNKNLNKTFPYPRTGSTIEPQEPPRNLPDKTRA</sequence>
<proteinExistence type="predicted"/>
<evidence type="ECO:0000313" key="3">
    <source>
        <dbReference type="Proteomes" id="UP000606974"/>
    </source>
</evidence>
<dbReference type="OrthoDB" id="5426911at2759"/>